<dbReference type="AlphaFoldDB" id="A0A238JNU8"/>
<organism evidence="1 2">
    <name type="scientific">Pelagimonas varians</name>
    <dbReference type="NCBI Taxonomy" id="696760"/>
    <lineage>
        <taxon>Bacteria</taxon>
        <taxon>Pseudomonadati</taxon>
        <taxon>Pseudomonadota</taxon>
        <taxon>Alphaproteobacteria</taxon>
        <taxon>Rhodobacterales</taxon>
        <taxon>Roseobacteraceae</taxon>
        <taxon>Pelagimonas</taxon>
    </lineage>
</organism>
<dbReference type="RefSeq" id="WP_097802582.1">
    <property type="nucleotide sequence ID" value="NZ_FXYH01000001.1"/>
</dbReference>
<dbReference type="OrthoDB" id="7060208at2"/>
<sequence>MKEPSVETGVQNMLCHCGGASRGQRLLIAYEPPEFGFFDPEVVDCLASQAARIGLIVERVCVGFDPDASGFPPELHSKMTGADIVVFLARLGDQLRFSQMPDDLTIINSYTLTKASLASAYASAHYDAFVDLKRAVDRFVASSDEIVISCPAGTAIRGHASLECIPANDTTLKRFPLTVFSPVPAAEFSGKAALGGFLTGTGSRYYPDYTAEFNNQVFAHFEMGRLTGFEGDKADVAKADAHYNRVSTLFGIDRDFVHSWHAGIHPGCGFPWDLSQNYETWGGAAFGNPRILHFHTCGAYAPGEISWNVFDPTIEIDGVALWQDGVFVAELLPEGPEILNRYGCAKGVFARPDRRVGLGDV</sequence>
<proteinExistence type="predicted"/>
<evidence type="ECO:0000313" key="1">
    <source>
        <dbReference type="EMBL" id="SMX32350.1"/>
    </source>
</evidence>
<dbReference type="EMBL" id="FXYH01000001">
    <property type="protein sequence ID" value="SMX32350.1"/>
    <property type="molecule type" value="Genomic_DNA"/>
</dbReference>
<name>A0A238JNU8_9RHOB</name>
<protein>
    <recommendedName>
        <fullName evidence="3">Thermophilic metalloprotease (M29)</fullName>
    </recommendedName>
</protein>
<dbReference type="Proteomes" id="UP000220836">
    <property type="component" value="Unassembled WGS sequence"/>
</dbReference>
<evidence type="ECO:0008006" key="3">
    <source>
        <dbReference type="Google" id="ProtNLM"/>
    </source>
</evidence>
<evidence type="ECO:0000313" key="2">
    <source>
        <dbReference type="Proteomes" id="UP000220836"/>
    </source>
</evidence>
<keyword evidence="2" id="KW-1185">Reference proteome</keyword>
<gene>
    <name evidence="1" type="ORF">PEV8663_00006</name>
</gene>
<accession>A0A238JNU8</accession>
<reference evidence="1 2" key="1">
    <citation type="submission" date="2017-05" db="EMBL/GenBank/DDBJ databases">
        <authorList>
            <person name="Song R."/>
            <person name="Chenine A.L."/>
            <person name="Ruprecht R.M."/>
        </authorList>
    </citation>
    <scope>NUCLEOTIDE SEQUENCE [LARGE SCALE GENOMIC DNA]</scope>
    <source>
        <strain evidence="1 2">CECT 8663</strain>
    </source>
</reference>